<sequence length="73" mass="8238">MDIIKFSLGSLLSVPLSTHTVSRSKMLLRNMKKSPSTENERKDERDSELLVRLSVASLSNLGLYLSVNQIMEE</sequence>
<evidence type="ECO:0000313" key="2">
    <source>
        <dbReference type="EMBL" id="KAJ1351774.1"/>
    </source>
</evidence>
<organism evidence="2 3">
    <name type="scientific">Parelaphostrongylus tenuis</name>
    <name type="common">Meningeal worm</name>
    <dbReference type="NCBI Taxonomy" id="148309"/>
    <lineage>
        <taxon>Eukaryota</taxon>
        <taxon>Metazoa</taxon>
        <taxon>Ecdysozoa</taxon>
        <taxon>Nematoda</taxon>
        <taxon>Chromadorea</taxon>
        <taxon>Rhabditida</taxon>
        <taxon>Rhabditina</taxon>
        <taxon>Rhabditomorpha</taxon>
        <taxon>Strongyloidea</taxon>
        <taxon>Metastrongylidae</taxon>
        <taxon>Parelaphostrongylus</taxon>
    </lineage>
</organism>
<comment type="caution">
    <text evidence="2">The sequence shown here is derived from an EMBL/GenBank/DDBJ whole genome shotgun (WGS) entry which is preliminary data.</text>
</comment>
<gene>
    <name evidence="2" type="ORF">KIN20_007910</name>
</gene>
<feature type="region of interest" description="Disordered" evidence="1">
    <location>
        <begin position="27"/>
        <end position="46"/>
    </location>
</feature>
<proteinExistence type="predicted"/>
<dbReference type="Proteomes" id="UP001196413">
    <property type="component" value="Unassembled WGS sequence"/>
</dbReference>
<keyword evidence="3" id="KW-1185">Reference proteome</keyword>
<accession>A0AAD5QJG5</accession>
<protein>
    <submittedName>
        <fullName evidence="2">Uncharacterized protein</fullName>
    </submittedName>
</protein>
<evidence type="ECO:0000256" key="1">
    <source>
        <dbReference type="SAM" id="MobiDB-lite"/>
    </source>
</evidence>
<name>A0AAD5QJG5_PARTN</name>
<evidence type="ECO:0000313" key="3">
    <source>
        <dbReference type="Proteomes" id="UP001196413"/>
    </source>
</evidence>
<dbReference type="AlphaFoldDB" id="A0AAD5QJG5"/>
<dbReference type="EMBL" id="JAHQIW010001224">
    <property type="protein sequence ID" value="KAJ1351774.1"/>
    <property type="molecule type" value="Genomic_DNA"/>
</dbReference>
<reference evidence="2" key="1">
    <citation type="submission" date="2021-06" db="EMBL/GenBank/DDBJ databases">
        <title>Parelaphostrongylus tenuis whole genome reference sequence.</title>
        <authorList>
            <person name="Garwood T.J."/>
            <person name="Larsen P.A."/>
            <person name="Fountain-Jones N.M."/>
            <person name="Garbe J.R."/>
            <person name="Macchietto M.G."/>
            <person name="Kania S.A."/>
            <person name="Gerhold R.W."/>
            <person name="Richards J.E."/>
            <person name="Wolf T.M."/>
        </authorList>
    </citation>
    <scope>NUCLEOTIDE SEQUENCE</scope>
    <source>
        <strain evidence="2">MNPRO001-30</strain>
        <tissue evidence="2">Meninges</tissue>
    </source>
</reference>